<dbReference type="PANTHER" id="PTHR38766:SF1">
    <property type="entry name" value="FLAGELLAR PROTEIN FLIO"/>
    <property type="match status" value="1"/>
</dbReference>
<feature type="compositionally biased region" description="Low complexity" evidence="1">
    <location>
        <begin position="157"/>
        <end position="173"/>
    </location>
</feature>
<feature type="compositionally biased region" description="Basic and acidic residues" evidence="1">
    <location>
        <begin position="335"/>
        <end position="349"/>
    </location>
</feature>
<feature type="region of interest" description="Disordered" evidence="1">
    <location>
        <begin position="235"/>
        <end position="278"/>
    </location>
</feature>
<dbReference type="Proteomes" id="UP001385499">
    <property type="component" value="Unassembled WGS sequence"/>
</dbReference>
<sequence length="508" mass="53997">MYTWIAETFGLADGLARGIAFALALGIVLVLIALFIFILKRLTETRLSTGRGRQPRIAVMDATNIDTRRRLLLIRRDNVEHLILVGGPSDIVVEQGIIKNAPLTAGSPKHHTAPASLMSSAPGYEVAGVAAEPILSELEQIAEQTAQRKTPPVSPTPQQAPARAQQQPQGEAPTQRRSAPEIPEPRVRSASLHRPPAEHTRTANATNAERKKGGSKLNPAKSILEAAAARRISSAFTTRKADTEAPAVKGPPAHTSQPAPLVEPQHSRQETPVPAQRPIQTAQVSNGAFTDSRQENAQVANYARDLASATDLNAAHSDATAPTTENASSVQPPKPRHEVRAELRSELRQVTHPSAGPAATARTAFMKQPAKQDAAAETGPRPANVSVQEPAPTNVEVLNPNPVQPDRPGKSLTEQVGDIASRPSDNGSKDKTSSEPISLASVMTEPPSEVDIFDDTPSTAPEVTIQSSPSESPAVEAIKPPPSAEEMPNPIEDEMTKLLGEINGPAKQ</sequence>
<evidence type="ECO:0000256" key="1">
    <source>
        <dbReference type="SAM" id="MobiDB-lite"/>
    </source>
</evidence>
<evidence type="ECO:0000313" key="4">
    <source>
        <dbReference type="Proteomes" id="UP001385499"/>
    </source>
</evidence>
<proteinExistence type="predicted"/>
<dbReference type="InterPro" id="IPR052205">
    <property type="entry name" value="FliO/MopB"/>
</dbReference>
<feature type="region of interest" description="Disordered" evidence="1">
    <location>
        <begin position="144"/>
        <end position="219"/>
    </location>
</feature>
<gene>
    <name evidence="3" type="ORF">V6575_15115</name>
</gene>
<dbReference type="PANTHER" id="PTHR38766">
    <property type="entry name" value="FLAGELLAR PROTEIN FLIO"/>
    <property type="match status" value="1"/>
</dbReference>
<comment type="caution">
    <text evidence="3">The sequence shown here is derived from an EMBL/GenBank/DDBJ whole genome shotgun (WGS) entry which is preliminary data.</text>
</comment>
<keyword evidence="4" id="KW-1185">Reference proteome</keyword>
<name>A0ABU8TMP2_9HYPH</name>
<protein>
    <recommendedName>
        <fullName evidence="5">Flagellar biosynthesis protein FliO</fullName>
    </recommendedName>
</protein>
<reference evidence="3 4" key="1">
    <citation type="submission" date="2024-02" db="EMBL/GenBank/DDBJ databases">
        <title>Roseibium algae sp. nov., isolated from marine alga (Grateloupia sp.), showing potential in myo-inositol conversion.</title>
        <authorList>
            <person name="Wang Y."/>
        </authorList>
    </citation>
    <scope>NUCLEOTIDE SEQUENCE [LARGE SCALE GENOMIC DNA]</scope>
    <source>
        <strain evidence="3 4">H3510</strain>
    </source>
</reference>
<evidence type="ECO:0000256" key="2">
    <source>
        <dbReference type="SAM" id="Phobius"/>
    </source>
</evidence>
<keyword evidence="2" id="KW-0812">Transmembrane</keyword>
<evidence type="ECO:0008006" key="5">
    <source>
        <dbReference type="Google" id="ProtNLM"/>
    </source>
</evidence>
<feature type="transmembrane region" description="Helical" evidence="2">
    <location>
        <begin position="19"/>
        <end position="39"/>
    </location>
</feature>
<keyword evidence="2" id="KW-0472">Membrane</keyword>
<keyword evidence="2" id="KW-1133">Transmembrane helix</keyword>
<feature type="compositionally biased region" description="Polar residues" evidence="1">
    <location>
        <begin position="456"/>
        <end position="471"/>
    </location>
</feature>
<organism evidence="3 4">
    <name type="scientific">Roseibium algae</name>
    <dbReference type="NCBI Taxonomy" id="3123038"/>
    <lineage>
        <taxon>Bacteria</taxon>
        <taxon>Pseudomonadati</taxon>
        <taxon>Pseudomonadota</taxon>
        <taxon>Alphaproteobacteria</taxon>
        <taxon>Hyphomicrobiales</taxon>
        <taxon>Stappiaceae</taxon>
        <taxon>Roseibium</taxon>
    </lineage>
</organism>
<accession>A0ABU8TMP2</accession>
<feature type="compositionally biased region" description="Polar residues" evidence="1">
    <location>
        <begin position="320"/>
        <end position="331"/>
    </location>
</feature>
<feature type="region of interest" description="Disordered" evidence="1">
    <location>
        <begin position="315"/>
        <end position="508"/>
    </location>
</feature>
<evidence type="ECO:0000313" key="3">
    <source>
        <dbReference type="EMBL" id="MEJ8475424.1"/>
    </source>
</evidence>
<dbReference type="EMBL" id="JBAKIA010000011">
    <property type="protein sequence ID" value="MEJ8475424.1"/>
    <property type="molecule type" value="Genomic_DNA"/>
</dbReference>
<dbReference type="RefSeq" id="WP_340275502.1">
    <property type="nucleotide sequence ID" value="NZ_JBAKIA010000011.1"/>
</dbReference>